<dbReference type="RefSeq" id="WP_063340308.1">
    <property type="nucleotide sequence ID" value="NZ_LUKJ01000001.1"/>
</dbReference>
<gene>
    <name evidence="1" type="ORF">A1D17_01415</name>
</gene>
<dbReference type="Proteomes" id="UP000076489">
    <property type="component" value="Unassembled WGS sequence"/>
</dbReference>
<evidence type="ECO:0000313" key="1">
    <source>
        <dbReference type="EMBL" id="KZN21121.1"/>
    </source>
</evidence>
<reference evidence="1 2" key="2">
    <citation type="journal article" date="2018" name="Nature">
        <title>Mutant phenotypes for thousands of bacterial genes of unknown function.</title>
        <authorList>
            <person name="Price M.N."/>
            <person name="Wetmore K.M."/>
            <person name="Waters R.J."/>
            <person name="Callaghan M."/>
            <person name="Ray J."/>
            <person name="Liu H."/>
            <person name="Kuehl J.V."/>
            <person name="Melnyk R.A."/>
            <person name="Lamson J.S."/>
            <person name="Suh Y."/>
            <person name="Carlson H.K."/>
            <person name="Esquivel Z."/>
            <person name="Sadeeshkumar H."/>
            <person name="Chakraborty R."/>
            <person name="Zane G.M."/>
            <person name="Rubin B.E."/>
            <person name="Wall J.D."/>
            <person name="Visel A."/>
            <person name="Bristow J."/>
            <person name="Blow M.J."/>
            <person name="Arkin A.P."/>
            <person name="Deutschbauer A.M."/>
        </authorList>
    </citation>
    <scope>NUCLEOTIDE SEQUENCE [LARGE SCALE GENOMIC DNA]</scope>
    <source>
        <strain evidence="1 2">FW300-N1B4</strain>
    </source>
</reference>
<dbReference type="AlphaFoldDB" id="A0A166R0I7"/>
<evidence type="ECO:0000313" key="2">
    <source>
        <dbReference type="Proteomes" id="UP000076489"/>
    </source>
</evidence>
<organism evidence="1 2">
    <name type="scientific">Pseudomonas fluorescens</name>
    <dbReference type="NCBI Taxonomy" id="294"/>
    <lineage>
        <taxon>Bacteria</taxon>
        <taxon>Pseudomonadati</taxon>
        <taxon>Pseudomonadota</taxon>
        <taxon>Gammaproteobacteria</taxon>
        <taxon>Pseudomonadales</taxon>
        <taxon>Pseudomonadaceae</taxon>
        <taxon>Pseudomonas</taxon>
    </lineage>
</organism>
<comment type="caution">
    <text evidence="1">The sequence shown here is derived from an EMBL/GenBank/DDBJ whole genome shotgun (WGS) entry which is preliminary data.</text>
</comment>
<dbReference type="EMBL" id="LUKJ01000001">
    <property type="protein sequence ID" value="KZN21121.1"/>
    <property type="molecule type" value="Genomic_DNA"/>
</dbReference>
<dbReference type="OrthoDB" id="3532550at2"/>
<accession>A0A166R0I7</accession>
<name>A0A166R0I7_PSEFL</name>
<reference evidence="2" key="1">
    <citation type="submission" date="2016-03" db="EMBL/GenBank/DDBJ databases">
        <authorList>
            <person name="Ray J."/>
            <person name="Price M."/>
            <person name="Deutschbauer A."/>
        </authorList>
    </citation>
    <scope>NUCLEOTIDE SEQUENCE [LARGE SCALE GENOMIC DNA]</scope>
    <source>
        <strain evidence="2">FW300-N1B4</strain>
    </source>
</reference>
<protein>
    <submittedName>
        <fullName evidence="1">Uncharacterized protein</fullName>
    </submittedName>
</protein>
<proteinExistence type="predicted"/>
<sequence length="116" mass="13258">MKKKLEFELQPIRVPSGWTITINNLFEVDLKPETAHWFSSSVLLGGACKGTGYCFDSRVEPEGDPDGEFVVEFLTIKYDKKGEPIGDSVQTIETFKTKSKQEYISKIETYMLEKLR</sequence>